<evidence type="ECO:0000313" key="1">
    <source>
        <dbReference type="EMBL" id="SKB53668.1"/>
    </source>
</evidence>
<sequence length="211" mass="24944">MGNRKSFLSKGKKTFAIVGDGDCEKWYFQLLKDKEQLTINILPQLLKKASLAKQYEYVKELAKTYDKVFWIVDYDVIERESRECKKGDEKRSAEFARYYKELSSIKNVEILVVNTCFEYWLLLHFKYSKKSYKDCDETGKDLKKEFPAYEKSEKFYKKNNADIYTSLKPNLSNAIENANKLGNFDIQNPNNPVCEIYKLFDEKGNFNTNWI</sequence>
<dbReference type="AlphaFoldDB" id="A0AAX2ILY7"/>
<keyword evidence="3" id="KW-1185">Reference proteome</keyword>
<protein>
    <submittedName>
        <fullName evidence="1">RloB-like protein</fullName>
    </submittedName>
</protein>
<reference evidence="2 4" key="2">
    <citation type="submission" date="2018-06" db="EMBL/GenBank/DDBJ databases">
        <authorList>
            <consortium name="Pathogen Informatics"/>
            <person name="Doyle S."/>
        </authorList>
    </citation>
    <scope>NUCLEOTIDE SEQUENCE [LARGE SCALE GENOMIC DNA]</scope>
    <source>
        <strain evidence="2 4">NCTC11212</strain>
    </source>
</reference>
<reference evidence="1 3" key="1">
    <citation type="submission" date="2017-02" db="EMBL/GenBank/DDBJ databases">
        <authorList>
            <person name="Varghese N."/>
            <person name="Submissions S."/>
        </authorList>
    </citation>
    <scope>NUCLEOTIDE SEQUENCE [LARGE SCALE GENOMIC DNA]</scope>
    <source>
        <strain evidence="1 3">DSM 16775</strain>
    </source>
</reference>
<dbReference type="Proteomes" id="UP000190669">
    <property type="component" value="Unassembled WGS sequence"/>
</dbReference>
<dbReference type="Pfam" id="PF13707">
    <property type="entry name" value="RloB"/>
    <property type="match status" value="1"/>
</dbReference>
<comment type="caution">
    <text evidence="2">The sequence shown here is derived from an EMBL/GenBank/DDBJ whole genome shotgun (WGS) entry which is preliminary data.</text>
</comment>
<dbReference type="EMBL" id="FUZE01000003">
    <property type="protein sequence ID" value="SKB53668.1"/>
    <property type="molecule type" value="Genomic_DNA"/>
</dbReference>
<accession>A0AAX2ILY7</accession>
<organism evidence="2 4">
    <name type="scientific">Chryseobacterium balustinum</name>
    <dbReference type="NCBI Taxonomy" id="246"/>
    <lineage>
        <taxon>Bacteria</taxon>
        <taxon>Pseudomonadati</taxon>
        <taxon>Bacteroidota</taxon>
        <taxon>Flavobacteriia</taxon>
        <taxon>Flavobacteriales</taxon>
        <taxon>Weeksellaceae</taxon>
        <taxon>Chryseobacterium group</taxon>
        <taxon>Chryseobacterium</taxon>
    </lineage>
</organism>
<evidence type="ECO:0000313" key="4">
    <source>
        <dbReference type="Proteomes" id="UP000251937"/>
    </source>
</evidence>
<evidence type="ECO:0000313" key="2">
    <source>
        <dbReference type="EMBL" id="SQA89889.1"/>
    </source>
</evidence>
<dbReference type="InterPro" id="IPR025591">
    <property type="entry name" value="RloB"/>
</dbReference>
<gene>
    <name evidence="2" type="ORF">NCTC11212_02100</name>
    <name evidence="1" type="ORF">SAMN05421800_10320</name>
</gene>
<proteinExistence type="predicted"/>
<dbReference type="KEGG" id="cbp:EB354_00690"/>
<dbReference type="EMBL" id="UAVR01000009">
    <property type="protein sequence ID" value="SQA89889.1"/>
    <property type="molecule type" value="Genomic_DNA"/>
</dbReference>
<evidence type="ECO:0000313" key="3">
    <source>
        <dbReference type="Proteomes" id="UP000190669"/>
    </source>
</evidence>
<dbReference type="Proteomes" id="UP000251937">
    <property type="component" value="Unassembled WGS sequence"/>
</dbReference>
<name>A0AAX2ILY7_9FLAO</name>